<evidence type="ECO:0000313" key="4">
    <source>
        <dbReference type="EMBL" id="CBI19822.3"/>
    </source>
</evidence>
<keyword evidence="1" id="KW-0804">Transcription</keyword>
<keyword evidence="1" id="KW-0539">Nucleus</keyword>
<feature type="domain" description="AUX/IAA" evidence="3">
    <location>
        <begin position="196"/>
        <end position="245"/>
    </location>
</feature>
<protein>
    <recommendedName>
        <fullName evidence="1">Auxin-responsive protein</fullName>
    </recommendedName>
</protein>
<evidence type="ECO:0000313" key="5">
    <source>
        <dbReference type="Proteomes" id="UP000009183"/>
    </source>
</evidence>
<evidence type="ECO:0000256" key="2">
    <source>
        <dbReference type="SAM" id="MobiDB-lite"/>
    </source>
</evidence>
<dbReference type="EMBL" id="FN595227">
    <property type="protein sequence ID" value="CBI19822.3"/>
    <property type="molecule type" value="Genomic_DNA"/>
</dbReference>
<comment type="similarity">
    <text evidence="1">Belongs to the Aux/IAA family.</text>
</comment>
<dbReference type="AlphaFoldDB" id="E0CPK6"/>
<dbReference type="GO" id="GO:0005634">
    <property type="term" value="C:nucleus"/>
    <property type="evidence" value="ECO:0007669"/>
    <property type="project" value="UniProtKB-SubCell"/>
</dbReference>
<keyword evidence="5" id="KW-1185">Reference proteome</keyword>
<evidence type="ECO:0000259" key="3">
    <source>
        <dbReference type="Pfam" id="PF02309"/>
    </source>
</evidence>
<gene>
    <name evidence="4" type="ordered locus">VIT_18s0001g13810</name>
</gene>
<dbReference type="STRING" id="29760.E0CPK6"/>
<feature type="region of interest" description="Disordered" evidence="2">
    <location>
        <begin position="95"/>
        <end position="133"/>
    </location>
</feature>
<dbReference type="PaxDb" id="29760-VIT_18s0001g13810.t01"/>
<keyword evidence="1" id="KW-0678">Repressor</keyword>
<keyword evidence="1" id="KW-0927">Auxin signaling pathway</keyword>
<sequence length="335" mass="38012">MPPVAKRFHSDYVVPSTIDSDRRFSSSMNCMGRMKWNSTSVLMGTSLNLTLLNCAPMYSRKSLEFWTAACNDLGEMHKAWIMKKVIKSLGSSIVPRKKDSSAPSFDLNQAASTEDDRADGSHNLGDFPIDHEAEHSPENRCMFTTSASRELFNSVDNVITFKPVDFNLIRHQVRSCIARKFSSVIGDKLSIQIEDEALEKMFSCFTTGQCSSHRFLGREGLTESHLMDIPHGSEYMLTYEDQNEDTSRSRPLVLRWSNEELRFSTGNDGVTRLQHCLKLWSAYYGVPRSCSSSIKESIFLGKAKRPDEVIDIFHLMRVDCRICTQTLPHTSSTYE</sequence>
<feature type="compositionally biased region" description="Polar residues" evidence="2">
    <location>
        <begin position="101"/>
        <end position="112"/>
    </location>
</feature>
<dbReference type="InterPro" id="IPR033389">
    <property type="entry name" value="AUX/IAA_dom"/>
</dbReference>
<dbReference type="InParanoid" id="E0CPK6"/>
<comment type="function">
    <text evidence="1">Aux/IAA proteins are short-lived transcriptional factors that function as repressors of early auxin response genes at low auxin concentrations.</text>
</comment>
<organism evidence="4 5">
    <name type="scientific">Vitis vinifera</name>
    <name type="common">Grape</name>
    <dbReference type="NCBI Taxonomy" id="29760"/>
    <lineage>
        <taxon>Eukaryota</taxon>
        <taxon>Viridiplantae</taxon>
        <taxon>Streptophyta</taxon>
        <taxon>Embryophyta</taxon>
        <taxon>Tracheophyta</taxon>
        <taxon>Spermatophyta</taxon>
        <taxon>Magnoliopsida</taxon>
        <taxon>eudicotyledons</taxon>
        <taxon>Gunneridae</taxon>
        <taxon>Pentapetalae</taxon>
        <taxon>rosids</taxon>
        <taxon>Vitales</taxon>
        <taxon>Vitaceae</taxon>
        <taxon>Viteae</taxon>
        <taxon>Vitis</taxon>
    </lineage>
</organism>
<comment type="subcellular location">
    <subcellularLocation>
        <location evidence="1">Nucleus</location>
    </subcellularLocation>
</comment>
<dbReference type="Pfam" id="PF02309">
    <property type="entry name" value="AUX_IAA"/>
    <property type="match status" value="1"/>
</dbReference>
<name>E0CPK6_VITVI</name>
<comment type="subunit">
    <text evidence="1">Homodimers and heterodimers.</text>
</comment>
<keyword evidence="1" id="KW-0805">Transcription regulation</keyword>
<dbReference type="Proteomes" id="UP000009183">
    <property type="component" value="Chromosome 18"/>
</dbReference>
<dbReference type="eggNOG" id="KOG1051">
    <property type="taxonomic scope" value="Eukaryota"/>
</dbReference>
<dbReference type="HOGENOM" id="CLU_830053_0_0_1"/>
<dbReference type="GO" id="GO:0009734">
    <property type="term" value="P:auxin-activated signaling pathway"/>
    <property type="evidence" value="ECO:0007669"/>
    <property type="project" value="UniProtKB-UniRule"/>
</dbReference>
<reference evidence="5" key="1">
    <citation type="journal article" date="2007" name="Nature">
        <title>The grapevine genome sequence suggests ancestral hexaploidization in major angiosperm phyla.</title>
        <authorList>
            <consortium name="The French-Italian Public Consortium for Grapevine Genome Characterization."/>
            <person name="Jaillon O."/>
            <person name="Aury J.-M."/>
            <person name="Noel B."/>
            <person name="Policriti A."/>
            <person name="Clepet C."/>
            <person name="Casagrande A."/>
            <person name="Choisne N."/>
            <person name="Aubourg S."/>
            <person name="Vitulo N."/>
            <person name="Jubin C."/>
            <person name="Vezzi A."/>
            <person name="Legeai F."/>
            <person name="Hugueney P."/>
            <person name="Dasilva C."/>
            <person name="Horner D."/>
            <person name="Mica E."/>
            <person name="Jublot D."/>
            <person name="Poulain J."/>
            <person name="Bruyere C."/>
            <person name="Billault A."/>
            <person name="Segurens B."/>
            <person name="Gouyvenoux M."/>
            <person name="Ugarte E."/>
            <person name="Cattonaro F."/>
            <person name="Anthouard V."/>
            <person name="Vico V."/>
            <person name="Del Fabbro C."/>
            <person name="Alaux M."/>
            <person name="Di Gaspero G."/>
            <person name="Dumas V."/>
            <person name="Felice N."/>
            <person name="Paillard S."/>
            <person name="Juman I."/>
            <person name="Moroldo M."/>
            <person name="Scalabrin S."/>
            <person name="Canaguier A."/>
            <person name="Le Clainche I."/>
            <person name="Malacrida G."/>
            <person name="Durand E."/>
            <person name="Pesole G."/>
            <person name="Laucou V."/>
            <person name="Chatelet P."/>
            <person name="Merdinoglu D."/>
            <person name="Delledonne M."/>
            <person name="Pezzotti M."/>
            <person name="Lecharny A."/>
            <person name="Scarpelli C."/>
            <person name="Artiguenave F."/>
            <person name="Pe M.E."/>
            <person name="Valle G."/>
            <person name="Morgante M."/>
            <person name="Caboche M."/>
            <person name="Adam-Blondon A.-F."/>
            <person name="Weissenbach J."/>
            <person name="Quetier F."/>
            <person name="Wincker P."/>
        </authorList>
    </citation>
    <scope>NUCLEOTIDE SEQUENCE [LARGE SCALE GENOMIC DNA]</scope>
    <source>
        <strain evidence="5">cv. Pinot noir / PN40024</strain>
    </source>
</reference>
<accession>E0CPK6</accession>
<dbReference type="ExpressionAtlas" id="E0CPK6">
    <property type="expression patterns" value="baseline"/>
</dbReference>
<evidence type="ECO:0000256" key="1">
    <source>
        <dbReference type="RuleBase" id="RU004549"/>
    </source>
</evidence>
<proteinExistence type="inferred from homology"/>